<dbReference type="EMBL" id="KZ821218">
    <property type="protein sequence ID" value="PYH49980.1"/>
    <property type="molecule type" value="Genomic_DNA"/>
</dbReference>
<accession>A0A319A0D7</accession>
<gene>
    <name evidence="2" type="ORF">BP01DRAFT_378590</name>
</gene>
<dbReference type="STRING" id="1450539.A0A319A0D7"/>
<feature type="region of interest" description="Disordered" evidence="1">
    <location>
        <begin position="145"/>
        <end position="202"/>
    </location>
</feature>
<keyword evidence="3" id="KW-1185">Reference proteome</keyword>
<feature type="compositionally biased region" description="Acidic residues" evidence="1">
    <location>
        <begin position="184"/>
        <end position="193"/>
    </location>
</feature>
<dbReference type="GeneID" id="37078300"/>
<protein>
    <submittedName>
        <fullName evidence="2">Uncharacterized protein</fullName>
    </submittedName>
</protein>
<proteinExistence type="predicted"/>
<dbReference type="AlphaFoldDB" id="A0A319A0D7"/>
<evidence type="ECO:0000313" key="3">
    <source>
        <dbReference type="Proteomes" id="UP000248349"/>
    </source>
</evidence>
<evidence type="ECO:0000313" key="2">
    <source>
        <dbReference type="EMBL" id="PYH49980.1"/>
    </source>
</evidence>
<organism evidence="2 3">
    <name type="scientific">Aspergillus saccharolyticus JOP 1030-1</name>
    <dbReference type="NCBI Taxonomy" id="1450539"/>
    <lineage>
        <taxon>Eukaryota</taxon>
        <taxon>Fungi</taxon>
        <taxon>Dikarya</taxon>
        <taxon>Ascomycota</taxon>
        <taxon>Pezizomycotina</taxon>
        <taxon>Eurotiomycetes</taxon>
        <taxon>Eurotiomycetidae</taxon>
        <taxon>Eurotiales</taxon>
        <taxon>Aspergillaceae</taxon>
        <taxon>Aspergillus</taxon>
        <taxon>Aspergillus subgen. Circumdati</taxon>
    </lineage>
</organism>
<dbReference type="OrthoDB" id="5420368at2759"/>
<name>A0A319A0D7_9EURO</name>
<sequence length="202" mass="22277">MGSQASLRVISIEANSLTSSVNLTTVNTFGSYGFGNAEGVAEASHLVVKPHQCHYYGGRAPGYPEPGFWGNVRFPMIENLNTDGGWTAMPRGEQFDERISHLHNQLWKVIFETQNVILNVDKISKAWPGNDKPSPKVIQRHLERVRKSGSGISFQTSQKRAGAKHGASTPRKKHKRAAKKVEETSEDEDEGEESPAAVAHEE</sequence>
<reference evidence="2 3" key="1">
    <citation type="submission" date="2016-12" db="EMBL/GenBank/DDBJ databases">
        <title>The genomes of Aspergillus section Nigri reveals drivers in fungal speciation.</title>
        <authorList>
            <consortium name="DOE Joint Genome Institute"/>
            <person name="Vesth T.C."/>
            <person name="Nybo J."/>
            <person name="Theobald S."/>
            <person name="Brandl J."/>
            <person name="Frisvad J.C."/>
            <person name="Nielsen K.F."/>
            <person name="Lyhne E.K."/>
            <person name="Kogle M.E."/>
            <person name="Kuo A."/>
            <person name="Riley R."/>
            <person name="Clum A."/>
            <person name="Nolan M."/>
            <person name="Lipzen A."/>
            <person name="Salamov A."/>
            <person name="Henrissat B."/>
            <person name="Wiebenga A."/>
            <person name="De Vries R.P."/>
            <person name="Grigoriev I.V."/>
            <person name="Mortensen U.H."/>
            <person name="Andersen M.R."/>
            <person name="Baker S.E."/>
        </authorList>
    </citation>
    <scope>NUCLEOTIDE SEQUENCE [LARGE SCALE GENOMIC DNA]</scope>
    <source>
        <strain evidence="2 3">JOP 1030-1</strain>
    </source>
</reference>
<dbReference type="Proteomes" id="UP000248349">
    <property type="component" value="Unassembled WGS sequence"/>
</dbReference>
<feature type="compositionally biased region" description="Polar residues" evidence="1">
    <location>
        <begin position="150"/>
        <end position="159"/>
    </location>
</feature>
<dbReference type="RefSeq" id="XP_025435962.1">
    <property type="nucleotide sequence ID" value="XM_025577071.1"/>
</dbReference>
<evidence type="ECO:0000256" key="1">
    <source>
        <dbReference type="SAM" id="MobiDB-lite"/>
    </source>
</evidence>